<comment type="similarity">
    <text evidence="2">Belongs to the SLX9 family.</text>
</comment>
<comment type="subcellular location">
    <subcellularLocation>
        <location evidence="1">Nucleus</location>
        <location evidence="1">Nucleolus</location>
    </subcellularLocation>
</comment>
<evidence type="ECO:0000256" key="3">
    <source>
        <dbReference type="ARBA" id="ARBA00023242"/>
    </source>
</evidence>
<evidence type="ECO:0000256" key="1">
    <source>
        <dbReference type="ARBA" id="ARBA00004604"/>
    </source>
</evidence>
<evidence type="ECO:0000313" key="6">
    <source>
        <dbReference type="EMBL" id="RHN82275.1"/>
    </source>
</evidence>
<dbReference type="Proteomes" id="UP000002051">
    <property type="component" value="Unassembled WGS sequence"/>
</dbReference>
<reference evidence="5 8" key="2">
    <citation type="journal article" date="2014" name="BMC Genomics">
        <title>An improved genome release (version Mt4.0) for the model legume Medicago truncatula.</title>
        <authorList>
            <person name="Tang H."/>
            <person name="Krishnakumar V."/>
            <person name="Bidwell S."/>
            <person name="Rosen B."/>
            <person name="Chan A."/>
            <person name="Zhou S."/>
            <person name="Gentzbittel L."/>
            <person name="Childs K.L."/>
            <person name="Yandell M."/>
            <person name="Gundlach H."/>
            <person name="Mayer K.F."/>
            <person name="Schwartz D.C."/>
            <person name="Town C.D."/>
        </authorList>
    </citation>
    <scope>GENOME REANNOTATION</scope>
    <source>
        <strain evidence="5">A17</strain>
        <strain evidence="7 8">cv. Jemalong A17</strain>
    </source>
</reference>
<feature type="compositionally biased region" description="Basic and acidic residues" evidence="4">
    <location>
        <begin position="125"/>
        <end position="135"/>
    </location>
</feature>
<keyword evidence="8" id="KW-1185">Reference proteome</keyword>
<proteinExistence type="inferred from homology"/>
<sequence>MGKTNTRSDSTDSKSDRKFDKKLQFYTKVKTAVASLTATKSISKNQRKHQRRQKKLKAYNLSSLLDTLPEFNAPQKPCNEDNFKVNCKTRQKLVLKEGQRLCELFKNDSFQVNPLAAIHQHLRSTHPEPVLEKQQPKKKANVNGSKKRKKKSKAGAGLKSMDI</sequence>
<reference evidence="6" key="5">
    <citation type="journal article" date="2018" name="Nat. Plants">
        <title>Whole-genome landscape of Medicago truncatula symbiotic genes.</title>
        <authorList>
            <person name="Pecrix Y."/>
            <person name="Gamas P."/>
            <person name="Carrere S."/>
        </authorList>
    </citation>
    <scope>NUCLEOTIDE SEQUENCE</scope>
    <source>
        <tissue evidence="6">Leaves</tissue>
    </source>
</reference>
<accession>A0A072VQP0</accession>
<feature type="compositionally biased region" description="Basic residues" evidence="4">
    <location>
        <begin position="136"/>
        <end position="153"/>
    </location>
</feature>
<dbReference type="GO" id="GO:0005730">
    <property type="term" value="C:nucleolus"/>
    <property type="evidence" value="ECO:0007669"/>
    <property type="project" value="UniProtKB-SubCell"/>
</dbReference>
<dbReference type="EnsemblPlants" id="KEH44117">
    <property type="protein sequence ID" value="KEH44117"/>
    <property type="gene ID" value="MTR_1g107495"/>
</dbReference>
<reference evidence="7" key="3">
    <citation type="submission" date="2015-04" db="UniProtKB">
        <authorList>
            <consortium name="EnsemblPlants"/>
        </authorList>
    </citation>
    <scope>IDENTIFICATION</scope>
    <source>
        <strain evidence="7">cv. Jemalong A17</strain>
    </source>
</reference>
<dbReference type="PANTHER" id="PTHR31109">
    <property type="entry name" value="PROTEIN FAM207A"/>
    <property type="match status" value="1"/>
</dbReference>
<dbReference type="GO" id="GO:0030688">
    <property type="term" value="C:preribosome, small subunit precursor"/>
    <property type="evidence" value="ECO:0007669"/>
    <property type="project" value="InterPro"/>
</dbReference>
<evidence type="ECO:0000256" key="2">
    <source>
        <dbReference type="ARBA" id="ARBA00011022"/>
    </source>
</evidence>
<evidence type="ECO:0000256" key="4">
    <source>
        <dbReference type="SAM" id="MobiDB-lite"/>
    </source>
</evidence>
<dbReference type="STRING" id="3880.A0A072VQP0"/>
<evidence type="ECO:0000313" key="8">
    <source>
        <dbReference type="Proteomes" id="UP000002051"/>
    </source>
</evidence>
<name>A0A072VQP0_MEDTR</name>
<dbReference type="EMBL" id="CM001217">
    <property type="protein sequence ID" value="KEH44117.1"/>
    <property type="molecule type" value="Genomic_DNA"/>
</dbReference>
<protein>
    <recommendedName>
        <fullName evidence="10">Ribosome biogenesis protein slx9-like</fullName>
    </recommendedName>
</protein>
<dbReference type="Proteomes" id="UP000265566">
    <property type="component" value="Chromosome 1"/>
</dbReference>
<dbReference type="KEGG" id="mtr:25485424"/>
<dbReference type="GO" id="GO:0000462">
    <property type="term" value="P:maturation of SSU-rRNA from tricistronic rRNA transcript (SSU-rRNA, 5.8S rRNA, LSU-rRNA)"/>
    <property type="evidence" value="ECO:0007669"/>
    <property type="project" value="InterPro"/>
</dbReference>
<dbReference type="AlphaFoldDB" id="A0A072VQP0"/>
<organism evidence="5 8">
    <name type="scientific">Medicago truncatula</name>
    <name type="common">Barrel medic</name>
    <name type="synonym">Medicago tribuloides</name>
    <dbReference type="NCBI Taxonomy" id="3880"/>
    <lineage>
        <taxon>Eukaryota</taxon>
        <taxon>Viridiplantae</taxon>
        <taxon>Streptophyta</taxon>
        <taxon>Embryophyta</taxon>
        <taxon>Tracheophyta</taxon>
        <taxon>Spermatophyta</taxon>
        <taxon>Magnoliopsida</taxon>
        <taxon>eudicotyledons</taxon>
        <taxon>Gunneridae</taxon>
        <taxon>Pentapetalae</taxon>
        <taxon>rosids</taxon>
        <taxon>fabids</taxon>
        <taxon>Fabales</taxon>
        <taxon>Fabaceae</taxon>
        <taxon>Papilionoideae</taxon>
        <taxon>50 kb inversion clade</taxon>
        <taxon>NPAAA clade</taxon>
        <taxon>Hologalegina</taxon>
        <taxon>IRL clade</taxon>
        <taxon>Trifolieae</taxon>
        <taxon>Medicago</taxon>
    </lineage>
</organism>
<feature type="region of interest" description="Disordered" evidence="4">
    <location>
        <begin position="123"/>
        <end position="163"/>
    </location>
</feature>
<dbReference type="GO" id="GO:0030686">
    <property type="term" value="C:90S preribosome"/>
    <property type="evidence" value="ECO:0007669"/>
    <property type="project" value="InterPro"/>
</dbReference>
<evidence type="ECO:0000313" key="7">
    <source>
        <dbReference type="EnsemblPlants" id="KEH44117"/>
    </source>
</evidence>
<feature type="compositionally biased region" description="Low complexity" evidence="4">
    <location>
        <begin position="154"/>
        <end position="163"/>
    </location>
</feature>
<dbReference type="HOGENOM" id="CLU_108210_0_0_1"/>
<evidence type="ECO:0008006" key="10">
    <source>
        <dbReference type="Google" id="ProtNLM"/>
    </source>
</evidence>
<dbReference type="OrthoDB" id="18703at2759"/>
<gene>
    <name evidence="7" type="primary">25485424</name>
    <name evidence="5" type="ordered locus">MTR_1g107495</name>
    <name evidence="6" type="ORF">MtrunA17_Chr1g0208181</name>
</gene>
<dbReference type="PANTHER" id="PTHR31109:SF2">
    <property type="entry name" value="RIBOSOME BIOGENESIS PROTEIN SLX9 HOMOLOG"/>
    <property type="match status" value="1"/>
</dbReference>
<dbReference type="EMBL" id="PSQE01000001">
    <property type="protein sequence ID" value="RHN82275.1"/>
    <property type="molecule type" value="Genomic_DNA"/>
</dbReference>
<reference evidence="9" key="4">
    <citation type="journal article" date="2018" name="Nat. Plants">
        <title>Whole-genome landscape of Medicago truncatula symbiotic genes.</title>
        <authorList>
            <person name="Pecrix Y."/>
            <person name="Staton S.E."/>
            <person name="Sallet E."/>
            <person name="Lelandais-Briere C."/>
            <person name="Moreau S."/>
            <person name="Carrere S."/>
            <person name="Blein T."/>
            <person name="Jardinaud M.F."/>
            <person name="Latrasse D."/>
            <person name="Zouine M."/>
            <person name="Zahm M."/>
            <person name="Kreplak J."/>
            <person name="Mayjonade B."/>
            <person name="Satge C."/>
            <person name="Perez M."/>
            <person name="Cauet S."/>
            <person name="Marande W."/>
            <person name="Chantry-Darmon C."/>
            <person name="Lopez-Roques C."/>
            <person name="Bouchez O."/>
            <person name="Berard A."/>
            <person name="Debelle F."/>
            <person name="Munos S."/>
            <person name="Bendahmane A."/>
            <person name="Berges H."/>
            <person name="Niebel A."/>
            <person name="Buitink J."/>
            <person name="Frugier F."/>
            <person name="Benhamed M."/>
            <person name="Crespi M."/>
            <person name="Gouzy J."/>
            <person name="Gamas P."/>
        </authorList>
    </citation>
    <scope>NUCLEOTIDE SEQUENCE [LARGE SCALE GENOMIC DNA]</scope>
    <source>
        <strain evidence="9">cv. Jemalong A17</strain>
    </source>
</reference>
<reference evidence="5 8" key="1">
    <citation type="journal article" date="2011" name="Nature">
        <title>The Medicago genome provides insight into the evolution of rhizobial symbioses.</title>
        <authorList>
            <person name="Young N.D."/>
            <person name="Debelle F."/>
            <person name="Oldroyd G.E."/>
            <person name="Geurts R."/>
            <person name="Cannon S.B."/>
            <person name="Udvardi M.K."/>
            <person name="Benedito V.A."/>
            <person name="Mayer K.F."/>
            <person name="Gouzy J."/>
            <person name="Schoof H."/>
            <person name="Van de Peer Y."/>
            <person name="Proost S."/>
            <person name="Cook D.R."/>
            <person name="Meyers B.C."/>
            <person name="Spannagl M."/>
            <person name="Cheung F."/>
            <person name="De Mita S."/>
            <person name="Krishnakumar V."/>
            <person name="Gundlach H."/>
            <person name="Zhou S."/>
            <person name="Mudge J."/>
            <person name="Bharti A.K."/>
            <person name="Murray J.D."/>
            <person name="Naoumkina M.A."/>
            <person name="Rosen B."/>
            <person name="Silverstein K.A."/>
            <person name="Tang H."/>
            <person name="Rombauts S."/>
            <person name="Zhao P.X."/>
            <person name="Zhou P."/>
            <person name="Barbe V."/>
            <person name="Bardou P."/>
            <person name="Bechner M."/>
            <person name="Bellec A."/>
            <person name="Berger A."/>
            <person name="Berges H."/>
            <person name="Bidwell S."/>
            <person name="Bisseling T."/>
            <person name="Choisne N."/>
            <person name="Couloux A."/>
            <person name="Denny R."/>
            <person name="Deshpande S."/>
            <person name="Dai X."/>
            <person name="Doyle J.J."/>
            <person name="Dudez A.M."/>
            <person name="Farmer A.D."/>
            <person name="Fouteau S."/>
            <person name="Franken C."/>
            <person name="Gibelin C."/>
            <person name="Gish J."/>
            <person name="Goldstein S."/>
            <person name="Gonzalez A.J."/>
            <person name="Green P.J."/>
            <person name="Hallab A."/>
            <person name="Hartog M."/>
            <person name="Hua A."/>
            <person name="Humphray S.J."/>
            <person name="Jeong D.H."/>
            <person name="Jing Y."/>
            <person name="Jocker A."/>
            <person name="Kenton S.M."/>
            <person name="Kim D.J."/>
            <person name="Klee K."/>
            <person name="Lai H."/>
            <person name="Lang C."/>
            <person name="Lin S."/>
            <person name="Macmil S.L."/>
            <person name="Magdelenat G."/>
            <person name="Matthews L."/>
            <person name="McCorrison J."/>
            <person name="Monaghan E.L."/>
            <person name="Mun J.H."/>
            <person name="Najar F.Z."/>
            <person name="Nicholson C."/>
            <person name="Noirot C."/>
            <person name="O'Bleness M."/>
            <person name="Paule C.R."/>
            <person name="Poulain J."/>
            <person name="Prion F."/>
            <person name="Qin B."/>
            <person name="Qu C."/>
            <person name="Retzel E.F."/>
            <person name="Riddle C."/>
            <person name="Sallet E."/>
            <person name="Samain S."/>
            <person name="Samson N."/>
            <person name="Sanders I."/>
            <person name="Saurat O."/>
            <person name="Scarpelli C."/>
            <person name="Schiex T."/>
            <person name="Segurens B."/>
            <person name="Severin A.J."/>
            <person name="Sherrier D.J."/>
            <person name="Shi R."/>
            <person name="Sims S."/>
            <person name="Singer S.R."/>
            <person name="Sinharoy S."/>
            <person name="Sterck L."/>
            <person name="Viollet A."/>
            <person name="Wang B.B."/>
            <person name="Wang K."/>
            <person name="Wang M."/>
            <person name="Wang X."/>
            <person name="Warfsmann J."/>
            <person name="Weissenbach J."/>
            <person name="White D.D."/>
            <person name="White J.D."/>
            <person name="Wiley G.B."/>
            <person name="Wincker P."/>
            <person name="Xing Y."/>
            <person name="Yang L."/>
            <person name="Yao Z."/>
            <person name="Ying F."/>
            <person name="Zhai J."/>
            <person name="Zhou L."/>
            <person name="Zuber A."/>
            <person name="Denarie J."/>
            <person name="Dixon R.A."/>
            <person name="May G.D."/>
            <person name="Schwartz D.C."/>
            <person name="Rogers J."/>
            <person name="Quetier F."/>
            <person name="Town C.D."/>
            <person name="Roe B.A."/>
        </authorList>
    </citation>
    <scope>NUCLEOTIDE SEQUENCE [LARGE SCALE GENOMIC DNA]</scope>
    <source>
        <strain evidence="5">A17</strain>
        <strain evidence="7 8">cv. Jemalong A17</strain>
    </source>
</reference>
<keyword evidence="3" id="KW-0539">Nucleus</keyword>
<evidence type="ECO:0000313" key="5">
    <source>
        <dbReference type="EMBL" id="KEH44117.1"/>
    </source>
</evidence>
<evidence type="ECO:0000313" key="9">
    <source>
        <dbReference type="Proteomes" id="UP000265566"/>
    </source>
</evidence>
<dbReference type="InterPro" id="IPR028160">
    <property type="entry name" value="Slx9-like"/>
</dbReference>
<dbReference type="Gramene" id="rna6425">
    <property type="protein sequence ID" value="RHN82275.1"/>
    <property type="gene ID" value="gene6425"/>
</dbReference>
<dbReference type="Pfam" id="PF15341">
    <property type="entry name" value="SLX9"/>
    <property type="match status" value="1"/>
</dbReference>